<sequence>MMHFNPYKDTREAQGDSMRGYRETFAEVEALGALVRRAKRTADLSLKRVNATPQPHNAGNSAFAVELERHRADRETMFEAMRKLETARQALRAIASDFAMDQDKTAPMDLRRPA</sequence>
<organism evidence="1 2">
    <name type="scientific">Aminobacter carboxidus</name>
    <dbReference type="NCBI Taxonomy" id="376165"/>
    <lineage>
        <taxon>Bacteria</taxon>
        <taxon>Pseudomonadati</taxon>
        <taxon>Pseudomonadota</taxon>
        <taxon>Alphaproteobacteria</taxon>
        <taxon>Hyphomicrobiales</taxon>
        <taxon>Phyllobacteriaceae</taxon>
        <taxon>Aminobacter</taxon>
    </lineage>
</organism>
<accession>A0A8E2BEY4</accession>
<name>A0A8E2BEY4_9HYPH</name>
<dbReference type="AlphaFoldDB" id="A0A8E2BEY4"/>
<dbReference type="Proteomes" id="UP000532373">
    <property type="component" value="Unassembled WGS sequence"/>
</dbReference>
<gene>
    <name evidence="1" type="ORF">HNQ96_004071</name>
</gene>
<protein>
    <submittedName>
        <fullName evidence="1">Uncharacterized protein</fullName>
    </submittedName>
</protein>
<comment type="caution">
    <text evidence="1">The sequence shown here is derived from an EMBL/GenBank/DDBJ whole genome shotgun (WGS) entry which is preliminary data.</text>
</comment>
<reference evidence="1 2" key="1">
    <citation type="submission" date="2020-08" db="EMBL/GenBank/DDBJ databases">
        <title>Genomic Encyclopedia of Type Strains, Phase IV (KMG-IV): sequencing the most valuable type-strain genomes for metagenomic binning, comparative biology and taxonomic classification.</title>
        <authorList>
            <person name="Goeker M."/>
        </authorList>
    </citation>
    <scope>NUCLEOTIDE SEQUENCE [LARGE SCALE GENOMIC DNA]</scope>
    <source>
        <strain evidence="1 2">DSM 17454</strain>
    </source>
</reference>
<proteinExistence type="predicted"/>
<evidence type="ECO:0000313" key="1">
    <source>
        <dbReference type="EMBL" id="MBB6468187.1"/>
    </source>
</evidence>
<evidence type="ECO:0000313" key="2">
    <source>
        <dbReference type="Proteomes" id="UP000532373"/>
    </source>
</evidence>
<dbReference type="EMBL" id="JACHGI010000008">
    <property type="protein sequence ID" value="MBB6468187.1"/>
    <property type="molecule type" value="Genomic_DNA"/>
</dbReference>
<dbReference type="RefSeq" id="WP_184770534.1">
    <property type="nucleotide sequence ID" value="NZ_JACHGI010000008.1"/>
</dbReference>